<comment type="caution">
    <text evidence="2">The sequence shown here is derived from an EMBL/GenBank/DDBJ whole genome shotgun (WGS) entry which is preliminary data.</text>
</comment>
<sequence length="194" mass="22096">MKFVAIALFVAFSVLYAREVNPTFLWDATIDTTGRMITGSTDESSGYWHVLEDEWAGGSSRWIFPSDVKTDSTGDFFGPLTRAYGAIQGDFVIGQWLEESTPEDGQQPYIGIAFNPWDMDFQKVDISAWGGFCIEYFASMDFVIRLYEDEECLQIYTSMKASDSLVTVNVAWDKFRFTLWGPNRRSTIEERSSI</sequence>
<dbReference type="AlphaFoldDB" id="A0A2M9A5M7"/>
<keyword evidence="1" id="KW-0732">Signal</keyword>
<name>A0A2M9A5M7_9BACT</name>
<evidence type="ECO:0000313" key="3">
    <source>
        <dbReference type="Proteomes" id="UP000231134"/>
    </source>
</evidence>
<feature type="signal peptide" evidence="1">
    <location>
        <begin position="1"/>
        <end position="17"/>
    </location>
</feature>
<gene>
    <name evidence="2" type="ORF">BGX16_0978</name>
</gene>
<reference evidence="2 3" key="1">
    <citation type="submission" date="2017-11" db="EMBL/GenBank/DDBJ databases">
        <title>Animal gut microbial communities from fecal samples from Wisconsin, USA.</title>
        <authorList>
            <person name="Neumann A."/>
        </authorList>
    </citation>
    <scope>NUCLEOTIDE SEQUENCE [LARGE SCALE GENOMIC DNA]</scope>
    <source>
        <strain evidence="2 3">UWS3</strain>
    </source>
</reference>
<keyword evidence="3" id="KW-1185">Reference proteome</keyword>
<dbReference type="EMBL" id="PGEX01000001">
    <property type="protein sequence ID" value="PJJ41024.1"/>
    <property type="molecule type" value="Genomic_DNA"/>
</dbReference>
<accession>A0A2M9A5M7</accession>
<organism evidence="2 3">
    <name type="scientific">Hallerella succinigenes</name>
    <dbReference type="NCBI Taxonomy" id="1896222"/>
    <lineage>
        <taxon>Bacteria</taxon>
        <taxon>Pseudomonadati</taxon>
        <taxon>Fibrobacterota</taxon>
        <taxon>Fibrobacteria</taxon>
        <taxon>Fibrobacterales</taxon>
        <taxon>Fibrobacteraceae</taxon>
        <taxon>Hallerella</taxon>
    </lineage>
</organism>
<dbReference type="Proteomes" id="UP000231134">
    <property type="component" value="Unassembled WGS sequence"/>
</dbReference>
<evidence type="ECO:0000313" key="2">
    <source>
        <dbReference type="EMBL" id="PJJ41024.1"/>
    </source>
</evidence>
<dbReference type="OrthoDB" id="9780799at2"/>
<evidence type="ECO:0000256" key="1">
    <source>
        <dbReference type="SAM" id="SignalP"/>
    </source>
</evidence>
<proteinExistence type="predicted"/>
<dbReference type="RefSeq" id="WP_100425042.1">
    <property type="nucleotide sequence ID" value="NZ_PGEX01000001.1"/>
</dbReference>
<feature type="chain" id="PRO_5014786475" evidence="1">
    <location>
        <begin position="18"/>
        <end position="194"/>
    </location>
</feature>
<protein>
    <submittedName>
        <fullName evidence="2">Uncharacterized protein</fullName>
    </submittedName>
</protein>